<accession>A0A5J5EJ19</accession>
<dbReference type="AlphaFoldDB" id="A0A5J5EJ19"/>
<dbReference type="EMBL" id="VXIS01000319">
    <property type="protein sequence ID" value="KAA8894698.1"/>
    <property type="molecule type" value="Genomic_DNA"/>
</dbReference>
<sequence>MCDAGYPPPCWFELDNLPDPPAYIDSSPAGPPATQVPITAFYASVESLSLPPPAYQTPLRRPRLQESDLELGIPDAAAPETLHPSTRKQRYLARIRGFGDRFIGNPWGYSFVGVLWAMLLLSVLLPAVVGDWKKGKRSFVLE</sequence>
<keyword evidence="1" id="KW-0812">Transmembrane</keyword>
<keyword evidence="3" id="KW-1185">Reference proteome</keyword>
<comment type="caution">
    <text evidence="2">The sequence shown here is derived from an EMBL/GenBank/DDBJ whole genome shotgun (WGS) entry which is preliminary data.</text>
</comment>
<evidence type="ECO:0000256" key="1">
    <source>
        <dbReference type="SAM" id="Phobius"/>
    </source>
</evidence>
<evidence type="ECO:0000313" key="3">
    <source>
        <dbReference type="Proteomes" id="UP000326924"/>
    </source>
</evidence>
<keyword evidence="1" id="KW-1133">Transmembrane helix</keyword>
<proteinExistence type="predicted"/>
<feature type="transmembrane region" description="Helical" evidence="1">
    <location>
        <begin position="107"/>
        <end position="129"/>
    </location>
</feature>
<evidence type="ECO:0000313" key="2">
    <source>
        <dbReference type="EMBL" id="KAA8894698.1"/>
    </source>
</evidence>
<reference evidence="2 3" key="1">
    <citation type="submission" date="2019-09" db="EMBL/GenBank/DDBJ databases">
        <title>Draft genome of the ectomycorrhizal ascomycete Sphaerosporella brunnea.</title>
        <authorList>
            <consortium name="DOE Joint Genome Institute"/>
            <person name="Benucci G.M."/>
            <person name="Marozzi G."/>
            <person name="Antonielli L."/>
            <person name="Sanchez S."/>
            <person name="Marco P."/>
            <person name="Wang X."/>
            <person name="Falini L.B."/>
            <person name="Barry K."/>
            <person name="Haridas S."/>
            <person name="Lipzen A."/>
            <person name="Labutti K."/>
            <person name="Grigoriev I.V."/>
            <person name="Murat C."/>
            <person name="Martin F."/>
            <person name="Albertini E."/>
            <person name="Donnini D."/>
            <person name="Bonito G."/>
        </authorList>
    </citation>
    <scope>NUCLEOTIDE SEQUENCE [LARGE SCALE GENOMIC DNA]</scope>
    <source>
        <strain evidence="2 3">Sb_GMNB300</strain>
    </source>
</reference>
<gene>
    <name evidence="2" type="ORF">FN846DRAFT_894859</name>
</gene>
<name>A0A5J5EJ19_9PEZI</name>
<organism evidence="2 3">
    <name type="scientific">Sphaerosporella brunnea</name>
    <dbReference type="NCBI Taxonomy" id="1250544"/>
    <lineage>
        <taxon>Eukaryota</taxon>
        <taxon>Fungi</taxon>
        <taxon>Dikarya</taxon>
        <taxon>Ascomycota</taxon>
        <taxon>Pezizomycotina</taxon>
        <taxon>Pezizomycetes</taxon>
        <taxon>Pezizales</taxon>
        <taxon>Pyronemataceae</taxon>
        <taxon>Sphaerosporella</taxon>
    </lineage>
</organism>
<keyword evidence="1" id="KW-0472">Membrane</keyword>
<protein>
    <submittedName>
        <fullName evidence="2">Uncharacterized protein</fullName>
    </submittedName>
</protein>
<dbReference type="Proteomes" id="UP000326924">
    <property type="component" value="Unassembled WGS sequence"/>
</dbReference>
<dbReference type="InParanoid" id="A0A5J5EJ19"/>